<feature type="transmembrane region" description="Helical" evidence="9">
    <location>
        <begin position="1011"/>
        <end position="1037"/>
    </location>
</feature>
<evidence type="ECO:0000256" key="1">
    <source>
        <dbReference type="ARBA" id="ARBA00004429"/>
    </source>
</evidence>
<comment type="similarity">
    <text evidence="2 9">Belongs to the resistance-nodulation-cell division (RND) (TC 2.A.6) family.</text>
</comment>
<dbReference type="PANTHER" id="PTHR32063:SF11">
    <property type="entry name" value="CATION OR DRUG EFFLUX SYSTEM PROTEIN"/>
    <property type="match status" value="1"/>
</dbReference>
<dbReference type="EMBL" id="LOHG01000011">
    <property type="protein sequence ID" value="MCI8211467.1"/>
    <property type="molecule type" value="Genomic_DNA"/>
</dbReference>
<feature type="transmembrane region" description="Helical" evidence="9">
    <location>
        <begin position="934"/>
        <end position="957"/>
    </location>
</feature>
<organism evidence="11 12">
    <name type="scientific">Pseudomonas maioricensis</name>
    <dbReference type="NCBI Taxonomy" id="1766623"/>
    <lineage>
        <taxon>Bacteria</taxon>
        <taxon>Pseudomonadati</taxon>
        <taxon>Pseudomonadota</taxon>
        <taxon>Gammaproteobacteria</taxon>
        <taxon>Pseudomonadales</taxon>
        <taxon>Pseudomonadaceae</taxon>
        <taxon>Pseudomonas</taxon>
    </lineage>
</organism>
<protein>
    <recommendedName>
        <fullName evidence="9">Efflux pump membrane transporter</fullName>
    </recommendedName>
</protein>
<feature type="transmembrane region" description="Helical" evidence="9">
    <location>
        <begin position="906"/>
        <end position="928"/>
    </location>
</feature>
<dbReference type="SUPFAM" id="SSF82866">
    <property type="entry name" value="Multidrug efflux transporter AcrB transmembrane domain"/>
    <property type="match status" value="2"/>
</dbReference>
<evidence type="ECO:0000256" key="8">
    <source>
        <dbReference type="ARBA" id="ARBA00023136"/>
    </source>
</evidence>
<dbReference type="PRINTS" id="PR00702">
    <property type="entry name" value="ACRIFLAVINRP"/>
</dbReference>
<dbReference type="RefSeq" id="WP_243247593.1">
    <property type="nucleotide sequence ID" value="NZ_LOHG01000011.1"/>
</dbReference>
<evidence type="ECO:0000256" key="5">
    <source>
        <dbReference type="ARBA" id="ARBA00022519"/>
    </source>
</evidence>
<dbReference type="SUPFAM" id="SSF82714">
    <property type="entry name" value="Multidrug efflux transporter AcrB TolC docking domain, DN and DC subdomains"/>
    <property type="match status" value="2"/>
</dbReference>
<dbReference type="InterPro" id="IPR000731">
    <property type="entry name" value="SSD"/>
</dbReference>
<evidence type="ECO:0000313" key="11">
    <source>
        <dbReference type="EMBL" id="MCI8211467.1"/>
    </source>
</evidence>
<keyword evidence="4" id="KW-1003">Cell membrane</keyword>
<dbReference type="Gene3D" id="3.30.70.1440">
    <property type="entry name" value="Multidrug efflux transporter AcrB pore domain"/>
    <property type="match status" value="1"/>
</dbReference>
<dbReference type="Gene3D" id="1.20.1640.10">
    <property type="entry name" value="Multidrug efflux transporter AcrB transmembrane domain"/>
    <property type="match status" value="2"/>
</dbReference>
<dbReference type="Gene3D" id="3.30.70.1320">
    <property type="entry name" value="Multidrug efflux transporter AcrB pore domain like"/>
    <property type="match status" value="1"/>
</dbReference>
<comment type="subcellular location">
    <subcellularLocation>
        <location evidence="1 9">Cell inner membrane</location>
        <topology evidence="1 9">Multi-pass membrane protein</topology>
    </subcellularLocation>
</comment>
<name>A0ABS9ZLY5_9PSED</name>
<feature type="transmembrane region" description="Helical" evidence="9">
    <location>
        <begin position="472"/>
        <end position="499"/>
    </location>
</feature>
<feature type="transmembrane region" description="Helical" evidence="9">
    <location>
        <begin position="342"/>
        <end position="362"/>
    </location>
</feature>
<dbReference type="PROSITE" id="PS50156">
    <property type="entry name" value="SSD"/>
    <property type="match status" value="1"/>
</dbReference>
<evidence type="ECO:0000313" key="12">
    <source>
        <dbReference type="Proteomes" id="UP001320513"/>
    </source>
</evidence>
<reference evidence="11 12" key="1">
    <citation type="submission" date="2015-12" db="EMBL/GenBank/DDBJ databases">
        <title>Phylogenomics in the description of a new species in the Pseudomonas syringae group.</title>
        <authorList>
            <person name="Busquets A."/>
            <person name="Gomila M."/>
            <person name="Beiki F."/>
            <person name="Rahimian H."/>
            <person name="Mulet M."/>
            <person name="Sanchez D."/>
            <person name="Garcia-Valdes E."/>
            <person name="Lalucat J."/>
        </authorList>
    </citation>
    <scope>NUCLEOTIDE SEQUENCE [LARGE SCALE GENOMIC DNA]</scope>
    <source>
        <strain evidence="11 12">S25</strain>
    </source>
</reference>
<gene>
    <name evidence="11" type="ORF">AUC61_18215</name>
</gene>
<dbReference type="NCBIfam" id="TIGR00915">
    <property type="entry name" value="2A0602"/>
    <property type="match status" value="1"/>
</dbReference>
<dbReference type="Gene3D" id="3.30.70.1430">
    <property type="entry name" value="Multidrug efflux transporter AcrB pore domain"/>
    <property type="match status" value="2"/>
</dbReference>
<keyword evidence="12" id="KW-1185">Reference proteome</keyword>
<dbReference type="NCBIfam" id="NF000282">
    <property type="entry name" value="RND_permease_1"/>
    <property type="match status" value="1"/>
</dbReference>
<evidence type="ECO:0000256" key="2">
    <source>
        <dbReference type="ARBA" id="ARBA00010942"/>
    </source>
</evidence>
<keyword evidence="8 9" id="KW-0472">Membrane</keyword>
<feature type="transmembrane region" description="Helical" evidence="9">
    <location>
        <begin position="548"/>
        <end position="565"/>
    </location>
</feature>
<accession>A0ABS9ZLY5</accession>
<dbReference type="SUPFAM" id="SSF82693">
    <property type="entry name" value="Multidrug efflux transporter AcrB pore domain, PN1, PN2, PC1 and PC2 subdomains"/>
    <property type="match status" value="4"/>
</dbReference>
<keyword evidence="3 9" id="KW-0813">Transport</keyword>
<keyword evidence="7 9" id="KW-1133">Transmembrane helix</keyword>
<feature type="transmembrane region" description="Helical" evidence="9">
    <location>
        <begin position="440"/>
        <end position="460"/>
    </location>
</feature>
<feature type="transmembrane region" description="Helical" evidence="9">
    <location>
        <begin position="369"/>
        <end position="389"/>
    </location>
</feature>
<evidence type="ECO:0000256" key="9">
    <source>
        <dbReference type="RuleBase" id="RU364070"/>
    </source>
</evidence>
<proteinExistence type="inferred from homology"/>
<dbReference type="PANTHER" id="PTHR32063">
    <property type="match status" value="1"/>
</dbReference>
<dbReference type="Gene3D" id="3.30.2090.10">
    <property type="entry name" value="Multidrug efflux transporter AcrB TolC docking domain, DN and DC subdomains"/>
    <property type="match status" value="2"/>
</dbReference>
<evidence type="ECO:0000256" key="4">
    <source>
        <dbReference type="ARBA" id="ARBA00022475"/>
    </source>
</evidence>
<evidence type="ECO:0000256" key="6">
    <source>
        <dbReference type="ARBA" id="ARBA00022692"/>
    </source>
</evidence>
<evidence type="ECO:0000259" key="10">
    <source>
        <dbReference type="PROSITE" id="PS50156"/>
    </source>
</evidence>
<dbReference type="InterPro" id="IPR004764">
    <property type="entry name" value="MdtF-like"/>
</dbReference>
<feature type="transmembrane region" description="Helical" evidence="9">
    <location>
        <begin position="978"/>
        <end position="999"/>
    </location>
</feature>
<sequence length="1063" mass="115129">MNFSQFFISRPIFAAVLSLLILIAGSISLFQLPISEYPEVVPPTVVVRANFPGANPKVIGETVAAPLEQAITGVENMLYMSSQSTADGKITLTITFALGTDLDNAQVQVQNRVTRTEPKLPEEVTRIGITVDKASPDLTMVVHLTSPDKRYDMLYLSNYAILNIKDELARLGGVGDVQLFGMGDYSLRVWLDPNKTASRNLTATDVVNAIREQNRQVAAGQLGAPPSPSATSFQMSVNTQGRLVSEEEFENIVIRSGADGEITRLRDVARVELGSNQYALRSLLDNQPAVAIPIFQRPGSNAIDISNEVRAKMTELKQNFPEGMDFSIVYDPTIFVRGSIEAVIHTLFEALILVVLVVILFLQTWRASIIPLAAVPVSLIGTFAVMHMFGFSLNALSLFGLVLAIGIVVDDAIVVVENVERNIGLGLTPVEATKRAMKEVTGPIIATALVLCAVFIPAAFISGLTGQFYKQFALTIAISTVISAFNSLTLSPALSAVLLKAHDAPKDRFSRGLDKIFGGWLFRPFNRVFERASNSYVGIVGRVIRSSGIALVLYGGLMVLTYFGFATTPTGFVPPQDKQYLVAFAQLPDAASLDRTEDVIKRMSDIALKQEGVESAVAFPGLSINGFTNSPNAGIVFVTLKPFEDRKDASLSAGAIAGALNGKFGDIQDAYMAIFPPPPVQGLGTIGGFRLQIEDRGNLGYDELYKETMNIIAKSHSVPELAGLFTSYTVNVPQVDAAIDREKAKTHGVAISDIFDTLQVYLGSLYANDFNRFGRTYQVNVQAEQQFRQDADQIGQLKVRNNLGEMIPLATFIKVSDTAGPDRVMHYNGFITAEINGAAAPGYSSGQAQAAVEKLLKDELPNGMTYEWTEITYQQILSGNTALLVFPLCVLLAFLVLAAQYESWSLPLAVILIVPMTLLSAITGVILSGSDNNIFTQIGLIVLVGLACKNAILIVEFAKDKQSEGMSPLEAVLEACRLRLRPILMTSFAFIMGVVPLVFSSGAGAEMRHAMGVAVFSGMLGVTFFGLLLTPVFYVLIRNFVERKEARKAAKAQSLQTLNPEAH</sequence>
<dbReference type="InterPro" id="IPR001036">
    <property type="entry name" value="Acrflvin-R"/>
</dbReference>
<feature type="transmembrane region" description="Helical" evidence="9">
    <location>
        <begin position="395"/>
        <end position="419"/>
    </location>
</feature>
<dbReference type="InterPro" id="IPR027463">
    <property type="entry name" value="AcrB_DN_DC_subdom"/>
</dbReference>
<feature type="transmembrane region" description="Helical" evidence="9">
    <location>
        <begin position="12"/>
        <end position="34"/>
    </location>
</feature>
<evidence type="ECO:0000256" key="3">
    <source>
        <dbReference type="ARBA" id="ARBA00022448"/>
    </source>
</evidence>
<feature type="domain" description="SSD" evidence="10">
    <location>
        <begin position="368"/>
        <end position="497"/>
    </location>
</feature>
<feature type="transmembrane region" description="Helical" evidence="9">
    <location>
        <begin position="881"/>
        <end position="899"/>
    </location>
</feature>
<dbReference type="Proteomes" id="UP001320513">
    <property type="component" value="Unassembled WGS sequence"/>
</dbReference>
<comment type="caution">
    <text evidence="11">The sequence shown here is derived from an EMBL/GenBank/DDBJ whole genome shotgun (WGS) entry which is preliminary data.</text>
</comment>
<keyword evidence="6 9" id="KW-0812">Transmembrane</keyword>
<evidence type="ECO:0000256" key="7">
    <source>
        <dbReference type="ARBA" id="ARBA00022989"/>
    </source>
</evidence>
<dbReference type="Pfam" id="PF00873">
    <property type="entry name" value="ACR_tran"/>
    <property type="match status" value="1"/>
</dbReference>
<keyword evidence="5 9" id="KW-0997">Cell inner membrane</keyword>